<dbReference type="Proteomes" id="UP000021315">
    <property type="component" value="Unassembled WGS sequence"/>
</dbReference>
<feature type="transmembrane region" description="Helical" evidence="1">
    <location>
        <begin position="78"/>
        <end position="97"/>
    </location>
</feature>
<reference evidence="2" key="1">
    <citation type="submission" date="2014-02" db="EMBL/GenBank/DDBJ databases">
        <title>Expanding our view of genomic diversity in Candidatus Accumulibacter clades.</title>
        <authorList>
            <person name="Skennerton C.T."/>
            <person name="Barr J.J."/>
            <person name="Slater F.R."/>
            <person name="Bond P.L."/>
            <person name="Tyson G.W."/>
        </authorList>
    </citation>
    <scope>NUCLEOTIDE SEQUENCE [LARGE SCALE GENOMIC DNA]</scope>
</reference>
<evidence type="ECO:0000313" key="2">
    <source>
        <dbReference type="EMBL" id="KFB75890.1"/>
    </source>
</evidence>
<dbReference type="EMBL" id="JDST02000070">
    <property type="protein sequence ID" value="KFB75890.1"/>
    <property type="molecule type" value="Genomic_DNA"/>
</dbReference>
<keyword evidence="3" id="KW-1185">Reference proteome</keyword>
<feature type="transmembrane region" description="Helical" evidence="1">
    <location>
        <begin position="214"/>
        <end position="233"/>
    </location>
</feature>
<feature type="transmembrane region" description="Helical" evidence="1">
    <location>
        <begin position="192"/>
        <end position="208"/>
    </location>
</feature>
<feature type="transmembrane region" description="Helical" evidence="1">
    <location>
        <begin position="421"/>
        <end position="440"/>
    </location>
</feature>
<proteinExistence type="predicted"/>
<feature type="transmembrane region" description="Helical" evidence="1">
    <location>
        <begin position="159"/>
        <end position="180"/>
    </location>
</feature>
<gene>
    <name evidence="2" type="ORF">AW06_003057</name>
</gene>
<sequence>MIERFLAIMVMTGFLLIPWAIERGQGIFAPLRTYSILSFVTTVPYLLLLSFDPSVMYPPVAQHIRYNEFNDLFLKYTFVQGVAYLCVFAGYLTAGRLSFGWVSSAGMPRVSALSEGTVLRAAVIALLLGMALWIVQVQLVGGLEFLLLNLGDRTSLTAGLGYLSTAANAMLAFSVLLMAYSFQYGNGIGKKICLALFFVIAAISYTVFGGRKHLLHLLLMLLLTWHYSIRKIYSVKPSHIALGFFVAFYFVSVLLLRQGDALEYYMNRPGELLADVLDNVNIFVIQLSYVDTYMFIIKHFDQNDYWWGRSYIDLLYAPIPSTLFPDKPPVDDGVYIRSLMEGWNVIPPTPFWKMYPSSTPPETIGIGYASAGLLGVVIGMFILGMIIRSSYSFMMSRRTFFSLYVFLMVLLNFQLTNLRLAQFLTSFLIAWMFCGVMLRYRRSGRFARLV</sequence>
<keyword evidence="1" id="KW-0812">Transmembrane</keyword>
<feature type="transmembrane region" description="Helical" evidence="1">
    <location>
        <begin position="240"/>
        <end position="259"/>
    </location>
</feature>
<organism evidence="2 3">
    <name type="scientific">Candidatus Accumulibacter cognatus</name>
    <dbReference type="NCBI Taxonomy" id="2954383"/>
    <lineage>
        <taxon>Bacteria</taxon>
        <taxon>Pseudomonadati</taxon>
        <taxon>Pseudomonadota</taxon>
        <taxon>Betaproteobacteria</taxon>
        <taxon>Candidatus Accumulibacter</taxon>
    </lineage>
</organism>
<dbReference type="STRING" id="1453999.AW06_003057"/>
<evidence type="ECO:0008006" key="4">
    <source>
        <dbReference type="Google" id="ProtNLM"/>
    </source>
</evidence>
<protein>
    <recommendedName>
        <fullName evidence="4">Oligosaccharide repeat unit polymerase</fullName>
    </recommendedName>
</protein>
<keyword evidence="1" id="KW-0472">Membrane</keyword>
<comment type="caution">
    <text evidence="2">The sequence shown here is derived from an EMBL/GenBank/DDBJ whole genome shotgun (WGS) entry which is preliminary data.</text>
</comment>
<keyword evidence="1" id="KW-1133">Transmembrane helix</keyword>
<feature type="transmembrane region" description="Helical" evidence="1">
    <location>
        <begin position="399"/>
        <end position="415"/>
    </location>
</feature>
<accession>A0A080M5W6</accession>
<dbReference type="AlphaFoldDB" id="A0A080M5W6"/>
<evidence type="ECO:0000313" key="3">
    <source>
        <dbReference type="Proteomes" id="UP000021315"/>
    </source>
</evidence>
<evidence type="ECO:0000256" key="1">
    <source>
        <dbReference type="SAM" id="Phobius"/>
    </source>
</evidence>
<feature type="transmembrane region" description="Helical" evidence="1">
    <location>
        <begin position="6"/>
        <end position="21"/>
    </location>
</feature>
<feature type="transmembrane region" description="Helical" evidence="1">
    <location>
        <begin position="364"/>
        <end position="387"/>
    </location>
</feature>
<feature type="transmembrane region" description="Helical" evidence="1">
    <location>
        <begin position="118"/>
        <end position="139"/>
    </location>
</feature>
<name>A0A080M5W6_9PROT</name>
<feature type="transmembrane region" description="Helical" evidence="1">
    <location>
        <begin position="33"/>
        <end position="51"/>
    </location>
</feature>